<comment type="caution">
    <text evidence="1">The sequence shown here is derived from an EMBL/GenBank/DDBJ whole genome shotgun (WGS) entry which is preliminary data.</text>
</comment>
<proteinExistence type="predicted"/>
<dbReference type="EMBL" id="JBHMEI010000015">
    <property type="protein sequence ID" value="MFB9203707.1"/>
    <property type="molecule type" value="Genomic_DNA"/>
</dbReference>
<keyword evidence="2" id="KW-1185">Reference proteome</keyword>
<dbReference type="Proteomes" id="UP001589647">
    <property type="component" value="Unassembled WGS sequence"/>
</dbReference>
<evidence type="ECO:0000313" key="2">
    <source>
        <dbReference type="Proteomes" id="UP001589647"/>
    </source>
</evidence>
<accession>A0ABV5IH75</accession>
<organism evidence="1 2">
    <name type="scientific">Nonomuraea spiralis</name>
    <dbReference type="NCBI Taxonomy" id="46182"/>
    <lineage>
        <taxon>Bacteria</taxon>
        <taxon>Bacillati</taxon>
        <taxon>Actinomycetota</taxon>
        <taxon>Actinomycetes</taxon>
        <taxon>Streptosporangiales</taxon>
        <taxon>Streptosporangiaceae</taxon>
        <taxon>Nonomuraea</taxon>
    </lineage>
</organism>
<evidence type="ECO:0000313" key="1">
    <source>
        <dbReference type="EMBL" id="MFB9203707.1"/>
    </source>
</evidence>
<name>A0ABV5IH75_9ACTN</name>
<dbReference type="RefSeq" id="WP_189649231.1">
    <property type="nucleotide sequence ID" value="NZ_BMRC01000009.1"/>
</dbReference>
<gene>
    <name evidence="1" type="ORF">ACFFV7_21130</name>
</gene>
<protein>
    <submittedName>
        <fullName evidence="1">Uncharacterized protein</fullName>
    </submittedName>
</protein>
<sequence>MDETIFELPLRPAAEHPVELEPRRVLGGPPGGPLARRMSLGEPVLAPLEQPEGERAAVDRYLLDTLATHDFFELHLVMTLYPDPGEPFEDAAMGVSLTTPDGRERPIAWSLFPLRSAVPVKVTNNVGINAKLGFAEPSLAHNTEHSRDDVFVLGLGERESDFEWRLRRTRAAELSGVQRMFAVVKARKGTPFEMTMIVSASVRRSRLGLSRFRARLPEVIRNVSWPAR</sequence>
<reference evidence="1 2" key="1">
    <citation type="submission" date="2024-09" db="EMBL/GenBank/DDBJ databases">
        <authorList>
            <person name="Sun Q."/>
            <person name="Mori K."/>
        </authorList>
    </citation>
    <scope>NUCLEOTIDE SEQUENCE [LARGE SCALE GENOMIC DNA]</scope>
    <source>
        <strain evidence="1 2">CCM 3426</strain>
    </source>
</reference>